<accession>A0A1G9HGX0</accession>
<sequence>MTSRQQVFAAIDAANAADPRLEDGQPVELLYGQRMTAEQERLHPDASDALAIACRGQHIERWLLPRKDFPEGREGYLTWRREQGRRHAERVMGLMRDAGYPEDQVDHAGRMLRKEGIKRDPAVQALEDVACFTFIRHYLGDFATTQEPDALLVIVQKTARKMSPQARSRALAEFPMPAQFAAAFELEDAR</sequence>
<dbReference type="OrthoDB" id="9799165at2"/>
<dbReference type="RefSeq" id="WP_090754781.1">
    <property type="nucleotide sequence ID" value="NZ_FNGE01000006.1"/>
</dbReference>
<protein>
    <recommendedName>
        <fullName evidence="3">DUF4202 domain-containing protein</fullName>
    </recommendedName>
</protein>
<dbReference type="Pfam" id="PF13875">
    <property type="entry name" value="DUF4202"/>
    <property type="match status" value="1"/>
</dbReference>
<gene>
    <name evidence="1" type="ORF">SAMN04487971_106170</name>
</gene>
<keyword evidence="2" id="KW-1185">Reference proteome</keyword>
<evidence type="ECO:0000313" key="2">
    <source>
        <dbReference type="Proteomes" id="UP000199555"/>
    </source>
</evidence>
<dbReference type="PANTHER" id="PTHR41729:SF1">
    <property type="entry name" value="GLUTAMYL-TRNA SYNTHETASE"/>
    <property type="match status" value="1"/>
</dbReference>
<dbReference type="Proteomes" id="UP000199555">
    <property type="component" value="Unassembled WGS sequence"/>
</dbReference>
<evidence type="ECO:0000313" key="1">
    <source>
        <dbReference type="EMBL" id="SDL11984.1"/>
    </source>
</evidence>
<dbReference type="PANTHER" id="PTHR41729">
    <property type="entry name" value="GLUTAMYL-TRNA SYNTHETASE"/>
    <property type="match status" value="1"/>
</dbReference>
<dbReference type="STRING" id="525640.SAMN04487971_106170"/>
<dbReference type="EMBL" id="FNGE01000006">
    <property type="protein sequence ID" value="SDL11984.1"/>
    <property type="molecule type" value="Genomic_DNA"/>
</dbReference>
<name>A0A1G9HGX0_9RHOB</name>
<dbReference type="InterPro" id="IPR025255">
    <property type="entry name" value="DUF4202"/>
</dbReference>
<dbReference type="AlphaFoldDB" id="A0A1G9HGX0"/>
<organism evidence="1 2">
    <name type="scientific">Paracoccus chinensis</name>
    <dbReference type="NCBI Taxonomy" id="525640"/>
    <lineage>
        <taxon>Bacteria</taxon>
        <taxon>Pseudomonadati</taxon>
        <taxon>Pseudomonadota</taxon>
        <taxon>Alphaproteobacteria</taxon>
        <taxon>Rhodobacterales</taxon>
        <taxon>Paracoccaceae</taxon>
        <taxon>Paracoccus</taxon>
    </lineage>
</organism>
<proteinExistence type="predicted"/>
<reference evidence="2" key="1">
    <citation type="submission" date="2016-10" db="EMBL/GenBank/DDBJ databases">
        <authorList>
            <person name="Varghese N."/>
            <person name="Submissions S."/>
        </authorList>
    </citation>
    <scope>NUCLEOTIDE SEQUENCE [LARGE SCALE GENOMIC DNA]</scope>
    <source>
        <strain evidence="2">CGMCC 1.7655</strain>
    </source>
</reference>
<evidence type="ECO:0008006" key="3">
    <source>
        <dbReference type="Google" id="ProtNLM"/>
    </source>
</evidence>